<proteinExistence type="predicted"/>
<evidence type="ECO:0000313" key="1">
    <source>
        <dbReference type="EMBL" id="KAF2584790.1"/>
    </source>
</evidence>
<dbReference type="AlphaFoldDB" id="A0A8S9JQL9"/>
<name>A0A8S9JQL9_BRACR</name>
<comment type="caution">
    <text evidence="1">The sequence shown here is derived from an EMBL/GenBank/DDBJ whole genome shotgun (WGS) entry which is preliminary data.</text>
</comment>
<organism evidence="1">
    <name type="scientific">Brassica cretica</name>
    <name type="common">Mustard</name>
    <dbReference type="NCBI Taxonomy" id="69181"/>
    <lineage>
        <taxon>Eukaryota</taxon>
        <taxon>Viridiplantae</taxon>
        <taxon>Streptophyta</taxon>
        <taxon>Embryophyta</taxon>
        <taxon>Tracheophyta</taxon>
        <taxon>Spermatophyta</taxon>
        <taxon>Magnoliopsida</taxon>
        <taxon>eudicotyledons</taxon>
        <taxon>Gunneridae</taxon>
        <taxon>Pentapetalae</taxon>
        <taxon>rosids</taxon>
        <taxon>malvids</taxon>
        <taxon>Brassicales</taxon>
        <taxon>Brassicaceae</taxon>
        <taxon>Brassiceae</taxon>
        <taxon>Brassica</taxon>
    </lineage>
</organism>
<gene>
    <name evidence="1" type="ORF">F2Q70_00036843</name>
</gene>
<sequence length="252" mass="28389">MNDLLSEYLHSRCFDIPQNWFDNHYTTTFALGALKTPNISQPCGARGAAVHAYGAMRSDTRAATNLKLISIVDSEDRYFTETASSVQSLILYDCDAEALSKSICPGQLYSLMIKWRYCPELVQFHGFISVVVLLDTPPGSPKNCPEAKGGSVRVQISLLKPVSFYMVKPMFCPSRDQSSPVKSSIGFWLSPLRSISRFSPRTVRVGLCEFHLEFRVVEFHLELREDRVAYRVECSRCYMVESLGLFMAPDSV</sequence>
<protein>
    <submittedName>
        <fullName evidence="1">Uncharacterized protein</fullName>
    </submittedName>
</protein>
<accession>A0A8S9JQL9</accession>
<dbReference type="EMBL" id="QGKY02000246">
    <property type="protein sequence ID" value="KAF2584790.1"/>
    <property type="molecule type" value="Genomic_DNA"/>
</dbReference>
<reference evidence="1" key="1">
    <citation type="submission" date="2019-12" db="EMBL/GenBank/DDBJ databases">
        <title>Genome sequencing and annotation of Brassica cretica.</title>
        <authorList>
            <person name="Studholme D.J."/>
            <person name="Sarris P.F."/>
        </authorList>
    </citation>
    <scope>NUCLEOTIDE SEQUENCE</scope>
    <source>
        <strain evidence="1">PFS-102/07</strain>
        <tissue evidence="1">Leaf</tissue>
    </source>
</reference>